<evidence type="ECO:0000259" key="1">
    <source>
        <dbReference type="Pfam" id="PF14230"/>
    </source>
</evidence>
<dbReference type="AlphaFoldDB" id="A0AAX1J2I7"/>
<dbReference type="InterPro" id="IPR025637">
    <property type="entry name" value="DUF4333"/>
</dbReference>
<dbReference type="Pfam" id="PF14230">
    <property type="entry name" value="DUF4333"/>
    <property type="match status" value="1"/>
</dbReference>
<reference evidence="2 4" key="1">
    <citation type="journal article" date="2019" name="Emerg. Microbes Infect.">
        <title>Comprehensive subspecies identification of 175 nontuberculous mycobacteria species based on 7547 genomic profiles.</title>
        <authorList>
            <person name="Matsumoto Y."/>
            <person name="Kinjo T."/>
            <person name="Motooka D."/>
            <person name="Nabeya D."/>
            <person name="Jung N."/>
            <person name="Uechi K."/>
            <person name="Horii T."/>
            <person name="Iida T."/>
            <person name="Fujita J."/>
            <person name="Nakamura S."/>
        </authorList>
    </citation>
    <scope>NUCLEOTIDE SEQUENCE [LARGE SCALE GENOMIC DNA]</scope>
    <source>
        <strain evidence="2 4">JCM 13573</strain>
    </source>
</reference>
<evidence type="ECO:0000313" key="2">
    <source>
        <dbReference type="EMBL" id="GFG65189.1"/>
    </source>
</evidence>
<dbReference type="Proteomes" id="UP000663583">
    <property type="component" value="Chromosome"/>
</dbReference>
<accession>A0AAX1J2I7</accession>
<evidence type="ECO:0000313" key="5">
    <source>
        <dbReference type="Proteomes" id="UP000663583"/>
    </source>
</evidence>
<dbReference type="KEGG" id="mku:I2456_13980"/>
<dbReference type="Proteomes" id="UP000465306">
    <property type="component" value="Unassembled WGS sequence"/>
</dbReference>
<name>A0AAX1J2I7_9MYCO</name>
<dbReference type="RefSeq" id="WP_085074230.1">
    <property type="nucleotide sequence ID" value="NZ_BLKU01000003.1"/>
</dbReference>
<sequence>MARTADHAGWDQTKLSRSLGVRVAVGALVGAMLGLLTGCGSTVKPQGAAQSVVDVVSRQTGFHPTDVHCPSGVKAKAGQEFDCHFTGPEGKPYVAHMRITKVDGDNVEFDIKTRPD</sequence>
<gene>
    <name evidence="3" type="ORF">I2456_13980</name>
    <name evidence="2" type="ORF">MKUB_26790</name>
</gene>
<evidence type="ECO:0000313" key="4">
    <source>
        <dbReference type="Proteomes" id="UP000465306"/>
    </source>
</evidence>
<reference evidence="2" key="2">
    <citation type="submission" date="2020-02" db="EMBL/GenBank/DDBJ databases">
        <authorList>
            <person name="Matsumoto Y."/>
            <person name="Kinjo T."/>
            <person name="Motooka D."/>
            <person name="Nabeya D."/>
            <person name="Jung N."/>
            <person name="Uechi K."/>
            <person name="Horii T."/>
            <person name="Iida T."/>
            <person name="Fujita J."/>
            <person name="Nakamura S."/>
        </authorList>
    </citation>
    <scope>NUCLEOTIDE SEQUENCE</scope>
    <source>
        <strain evidence="2">JCM 13573</strain>
    </source>
</reference>
<protein>
    <submittedName>
        <fullName evidence="3">DUF4333 domain-containing protein</fullName>
    </submittedName>
</protein>
<dbReference type="EMBL" id="BLKU01000003">
    <property type="protein sequence ID" value="GFG65189.1"/>
    <property type="molecule type" value="Genomic_DNA"/>
</dbReference>
<dbReference type="EMBL" id="CP065047">
    <property type="protein sequence ID" value="QPI35720.1"/>
    <property type="molecule type" value="Genomic_DNA"/>
</dbReference>
<reference evidence="3" key="3">
    <citation type="submission" date="2020-11" db="EMBL/GenBank/DDBJ databases">
        <title>Intraspecies plasmid and genomic variation of Mycobacterium kubicae revealed by the complete genome sequences of two clinical isolates.</title>
        <authorList>
            <person name="Hendrix J.R."/>
            <person name="Epperson L.E."/>
            <person name="Honda J.R."/>
            <person name="Strong M."/>
        </authorList>
    </citation>
    <scope>NUCLEOTIDE SEQUENCE</scope>
    <source>
        <strain evidence="3">JCM 13573</strain>
    </source>
</reference>
<organism evidence="3 5">
    <name type="scientific">Mycobacterium kubicae</name>
    <dbReference type="NCBI Taxonomy" id="120959"/>
    <lineage>
        <taxon>Bacteria</taxon>
        <taxon>Bacillati</taxon>
        <taxon>Actinomycetota</taxon>
        <taxon>Actinomycetes</taxon>
        <taxon>Mycobacteriales</taxon>
        <taxon>Mycobacteriaceae</taxon>
        <taxon>Mycobacterium</taxon>
        <taxon>Mycobacterium simiae complex</taxon>
    </lineage>
</organism>
<feature type="domain" description="DUF4333" evidence="1">
    <location>
        <begin position="34"/>
        <end position="104"/>
    </location>
</feature>
<keyword evidence="4" id="KW-1185">Reference proteome</keyword>
<evidence type="ECO:0000313" key="3">
    <source>
        <dbReference type="EMBL" id="QPI35720.1"/>
    </source>
</evidence>
<proteinExistence type="predicted"/>